<dbReference type="EMBL" id="BMAV01022273">
    <property type="protein sequence ID" value="GFY77013.1"/>
    <property type="molecule type" value="Genomic_DNA"/>
</dbReference>
<proteinExistence type="predicted"/>
<organism evidence="1 2">
    <name type="scientific">Trichonephila inaurata madagascariensis</name>
    <dbReference type="NCBI Taxonomy" id="2747483"/>
    <lineage>
        <taxon>Eukaryota</taxon>
        <taxon>Metazoa</taxon>
        <taxon>Ecdysozoa</taxon>
        <taxon>Arthropoda</taxon>
        <taxon>Chelicerata</taxon>
        <taxon>Arachnida</taxon>
        <taxon>Araneae</taxon>
        <taxon>Araneomorphae</taxon>
        <taxon>Entelegynae</taxon>
        <taxon>Araneoidea</taxon>
        <taxon>Nephilidae</taxon>
        <taxon>Trichonephila</taxon>
        <taxon>Trichonephila inaurata</taxon>
    </lineage>
</organism>
<evidence type="ECO:0000313" key="1">
    <source>
        <dbReference type="EMBL" id="GFY77013.1"/>
    </source>
</evidence>
<protein>
    <submittedName>
        <fullName evidence="1">Uncharacterized protein</fullName>
    </submittedName>
</protein>
<accession>A0A8X7CQC5</accession>
<gene>
    <name evidence="1" type="ORF">TNIN_441601</name>
</gene>
<reference evidence="1" key="1">
    <citation type="submission" date="2020-08" db="EMBL/GenBank/DDBJ databases">
        <title>Multicomponent nature underlies the extraordinary mechanical properties of spider dragline silk.</title>
        <authorList>
            <person name="Kono N."/>
            <person name="Nakamura H."/>
            <person name="Mori M."/>
            <person name="Yoshida Y."/>
            <person name="Ohtoshi R."/>
            <person name="Malay A.D."/>
            <person name="Moran D.A.P."/>
            <person name="Tomita M."/>
            <person name="Numata K."/>
            <person name="Arakawa K."/>
        </authorList>
    </citation>
    <scope>NUCLEOTIDE SEQUENCE</scope>
</reference>
<evidence type="ECO:0000313" key="2">
    <source>
        <dbReference type="Proteomes" id="UP000886998"/>
    </source>
</evidence>
<name>A0A8X7CQC5_9ARAC</name>
<sequence>MSLTFTRWLSWSPGLGISRIAGTVRSICDGYMDAKWRDTDPCKCFKSNKSVWDAAGMEYPSSSLVTSRIQAVLRSIDCPRLLNGVCARHVIYTKRAGTRSER</sequence>
<comment type="caution">
    <text evidence="1">The sequence shown here is derived from an EMBL/GenBank/DDBJ whole genome shotgun (WGS) entry which is preliminary data.</text>
</comment>
<dbReference type="Proteomes" id="UP000886998">
    <property type="component" value="Unassembled WGS sequence"/>
</dbReference>
<dbReference type="AlphaFoldDB" id="A0A8X7CQC5"/>
<keyword evidence="2" id="KW-1185">Reference proteome</keyword>